<reference evidence="1" key="1">
    <citation type="submission" date="2019-10" db="EMBL/GenBank/DDBJ databases">
        <title>Conservation and host-specific expression of non-tandemly repeated heterogenous ribosome RNA gene in arbuscular mycorrhizal fungi.</title>
        <authorList>
            <person name="Maeda T."/>
            <person name="Kobayashi Y."/>
            <person name="Nakagawa T."/>
            <person name="Ezawa T."/>
            <person name="Yamaguchi K."/>
            <person name="Bino T."/>
            <person name="Nishimoto Y."/>
            <person name="Shigenobu S."/>
            <person name="Kawaguchi M."/>
        </authorList>
    </citation>
    <scope>NUCLEOTIDE SEQUENCE</scope>
    <source>
        <strain evidence="1">HR1</strain>
    </source>
</reference>
<gene>
    <name evidence="1" type="ORF">RCL2_001612900</name>
</gene>
<dbReference type="Proteomes" id="UP000615446">
    <property type="component" value="Unassembled WGS sequence"/>
</dbReference>
<comment type="caution">
    <text evidence="1">The sequence shown here is derived from an EMBL/GenBank/DDBJ whole genome shotgun (WGS) entry which is preliminary data.</text>
</comment>
<sequence>MATIRPMFPMNAEVIQWCQNPKILEEQFDGVLPENLQDKGIYLLETIMPEAEFPDSVLILNDDPLTFSLTTLQYHLIKIACLVIRKTNLCLQNIEKYTPINAQPTLFHALIYYGQDLIGGDPRIDPVNLFHRWMIRSKYKDINFGYEFDQSEKSTKTLEKLYESLSQEFTGSVTSADLSSPISIDNIFKNQLAYELGEYYFPVDRKKSIEYLCKCRLESIPDNENIGEYISFCDIDEARVEKLIRTLLEVTTNISLQDQINHFIHHGQDYEGVFLVMLRSLIENILLNIPKDFRNNLVSDAFNSGQEKSGIKISICNALDPSNLSLEEMLNSIPEQCFHCLNHNFNENIIYEIAEIFKKLYGNFPGSKMSEKQKSFVSCLFKKIENEQVLKTIKKIEGFEFVQYPLEQFFDKISQFNLRYKNYKSGGLRLNDNTTINNSDDFDFLLEELNLKRPEIQKTRNSSVSEVNIRWSEIVDLIGQLPEKDLNVEKSKNIENLCIDILKLHGIMEFRILAIISYKFMDLCRWDFLKNFFKNIRRLRLKDEYKSDRFSDHFRFCKIIILCIEILELFTNISQDITNSLDATMHQKQFDILFNMRFNEIKNIRARVMKFFKTLFSKGVTSKETVFEVIAKLVNQKWVHQVIGSMMAGYLCGQQWNQRSEQLNPELYGPLTIIMMSSDCATKYWPDRSFVELSEVLNEKIKPIKFDISNALIQVCIESRKNNTPKYIYDLRLADLYHLQGCVSKSLRSSMDALILHSSFCVDLRNIDERIWQSFVIPQMIRWCLSKKELTAAVVLHQFIKDNITWSKKISLVTMAIDNGKLQSSIFTRFIYEKKLLLYIVNTLHKKGELAKCSQIVEWLKSSMQEESPSISNNAYVITSFNNKHRESTYKSKKKMIGVDIDPNHRKVEIEELIFEFLKAFNLWIDQIDQLKDEEQIYIITIKFQFLFFVVLLYTYSI</sequence>
<evidence type="ECO:0000313" key="1">
    <source>
        <dbReference type="EMBL" id="GES89224.1"/>
    </source>
</evidence>
<dbReference type="OrthoDB" id="2359855at2759"/>
<organism evidence="1 2">
    <name type="scientific">Rhizophagus clarus</name>
    <dbReference type="NCBI Taxonomy" id="94130"/>
    <lineage>
        <taxon>Eukaryota</taxon>
        <taxon>Fungi</taxon>
        <taxon>Fungi incertae sedis</taxon>
        <taxon>Mucoromycota</taxon>
        <taxon>Glomeromycotina</taxon>
        <taxon>Glomeromycetes</taxon>
        <taxon>Glomerales</taxon>
        <taxon>Glomeraceae</taxon>
        <taxon>Rhizophagus</taxon>
    </lineage>
</organism>
<protein>
    <submittedName>
        <fullName evidence="1">Uncharacterized protein</fullName>
    </submittedName>
</protein>
<dbReference type="EMBL" id="BLAL01000183">
    <property type="protein sequence ID" value="GES89224.1"/>
    <property type="molecule type" value="Genomic_DNA"/>
</dbReference>
<accession>A0A8H3QU36</accession>
<dbReference type="AlphaFoldDB" id="A0A8H3QU36"/>
<proteinExistence type="predicted"/>
<name>A0A8H3QU36_9GLOM</name>
<evidence type="ECO:0000313" key="2">
    <source>
        <dbReference type="Proteomes" id="UP000615446"/>
    </source>
</evidence>